<reference evidence="1 2" key="1">
    <citation type="submission" date="2017-08" db="EMBL/GenBank/DDBJ databases">
        <title>Complete Genome Sequence of Bacillus kochii Oregon-R-modENCODE STRAIN BDGP4, isolated from Drosophila melanogaster gut.</title>
        <authorList>
            <person name="Wan K.H."/>
            <person name="Yu C."/>
            <person name="Park S."/>
            <person name="Hammonds A.S."/>
            <person name="Booth B.W."/>
            <person name="Celniker S.E."/>
        </authorList>
    </citation>
    <scope>NUCLEOTIDE SEQUENCE [LARGE SCALE GENOMIC DNA]</scope>
    <source>
        <strain evidence="1 2">BDGP4</strain>
    </source>
</reference>
<dbReference type="RefSeq" id="WP_095370563.1">
    <property type="nucleotide sequence ID" value="NZ_CP022983.1"/>
</dbReference>
<accession>A0A248TFK5</accession>
<evidence type="ECO:0000313" key="1">
    <source>
        <dbReference type="EMBL" id="ASV66988.1"/>
    </source>
</evidence>
<organism evidence="1 2">
    <name type="scientific">Cytobacillus kochii</name>
    <dbReference type="NCBI Taxonomy" id="859143"/>
    <lineage>
        <taxon>Bacteria</taxon>
        <taxon>Bacillati</taxon>
        <taxon>Bacillota</taxon>
        <taxon>Bacilli</taxon>
        <taxon>Bacillales</taxon>
        <taxon>Bacillaceae</taxon>
        <taxon>Cytobacillus</taxon>
    </lineage>
</organism>
<dbReference type="SUPFAM" id="SSF81606">
    <property type="entry name" value="PP2C-like"/>
    <property type="match status" value="1"/>
</dbReference>
<proteinExistence type="predicted"/>
<dbReference type="Proteomes" id="UP000215137">
    <property type="component" value="Chromosome"/>
</dbReference>
<keyword evidence="2" id="KW-1185">Reference proteome</keyword>
<dbReference type="EMBL" id="CP022983">
    <property type="protein sequence ID" value="ASV66988.1"/>
    <property type="molecule type" value="Genomic_DNA"/>
</dbReference>
<name>A0A248TFK5_9BACI</name>
<dbReference type="Gene3D" id="3.60.40.10">
    <property type="entry name" value="PPM-type phosphatase domain"/>
    <property type="match status" value="1"/>
</dbReference>
<evidence type="ECO:0000313" key="2">
    <source>
        <dbReference type="Proteomes" id="UP000215137"/>
    </source>
</evidence>
<dbReference type="KEGG" id="bko:CKF48_06390"/>
<dbReference type="AlphaFoldDB" id="A0A248TFK5"/>
<sequence length="268" mass="30877">MSDYQWVGSQKHYVDEVHTELLNNDIVIGHFGGNSSTGQFKNEDGCLIWVNQEEDWEFVIILDAHNTAQSAELVLKTFEKERDSVQQILKMQTVEAFDTISTFILNIFKGQSFREANQNVQGETACLFVVRKGKFLWWLSIGDCILYLFHPELKALGEFQQNHRSFYEWVGQKNTFNLAVPCYSSGRKELRKGENHIFLTTDGLIECPNTNFDNPFEIFNTFEGITNQYGVKRLLEEIKENNVRDSTTIISWKVTINNSATLPSDIPQ</sequence>
<gene>
    <name evidence="1" type="ORF">CKF48_06390</name>
</gene>
<dbReference type="InterPro" id="IPR036457">
    <property type="entry name" value="PPM-type-like_dom_sf"/>
</dbReference>
<dbReference type="OrthoDB" id="7944398at2"/>
<protein>
    <submittedName>
        <fullName evidence="1">Protein phosphatase</fullName>
    </submittedName>
</protein>